<gene>
    <name evidence="3" type="ORF">KSZ_64480</name>
</gene>
<evidence type="ECO:0000313" key="3">
    <source>
        <dbReference type="EMBL" id="GHO88442.1"/>
    </source>
</evidence>
<accession>A0ABQ3VQA1</accession>
<dbReference type="Pfam" id="PF20773">
    <property type="entry name" value="InhA-like_MAM"/>
    <property type="match status" value="1"/>
</dbReference>
<evidence type="ECO:0000256" key="1">
    <source>
        <dbReference type="SAM" id="MobiDB-lite"/>
    </source>
</evidence>
<feature type="region of interest" description="Disordered" evidence="1">
    <location>
        <begin position="301"/>
        <end position="375"/>
    </location>
</feature>
<sequence>MSQPHVRLRILFVVLFVFLFSLGTILFVPQSSLLHVAHASTTYNVLFDNAHAETAGNADWIISTSQPDPLTQNPNPQVETDWTGGISAWGVALQKTGRYSLKTNTSAITYGNSSNPQDLSHFNAFVLPEPNTLFTSSEKTAILNFVNNGGGLFMIADHTGSDRNNDGYDSLKIFNDLMNNNGVKSDVFGIQFDSLNIASENPSNDTPNGDPLLNGPFGTAQGSIIRNGTTETLNKTDNPAAHGIIYRNSYSNTGTTGVFFSGSSYGNGRVLAMGDSSAIDDGTCSSGNTCYNGWNDPAGQDNILFPNGTEWLASGSSGPAPTPTPQPTNTPTPTPQPTTTPTPTPQPTITPTPTPTGNLLQNGGFENGSAPWVESSSGGYEIVDNSNPHTGSWEAYLCGYNNCQDTIYQTVTIPASSTSATLSYYWYVTTTETTHSYDFLSIQIRNTSGTVLSTVQKLSDGSTTNQWQSSSFDISSYKGQTVEVTFAGTNGSKNPTSFYVDDVAVATN</sequence>
<dbReference type="Gene3D" id="2.60.120.260">
    <property type="entry name" value="Galactose-binding domain-like"/>
    <property type="match status" value="1"/>
</dbReference>
<proteinExistence type="predicted"/>
<organism evidence="3 4">
    <name type="scientific">Dictyobacter formicarum</name>
    <dbReference type="NCBI Taxonomy" id="2778368"/>
    <lineage>
        <taxon>Bacteria</taxon>
        <taxon>Bacillati</taxon>
        <taxon>Chloroflexota</taxon>
        <taxon>Ktedonobacteria</taxon>
        <taxon>Ktedonobacterales</taxon>
        <taxon>Dictyobacteraceae</taxon>
        <taxon>Dictyobacter</taxon>
    </lineage>
</organism>
<name>A0ABQ3VQA1_9CHLR</name>
<dbReference type="SUPFAM" id="SSF52317">
    <property type="entry name" value="Class I glutamine amidotransferase-like"/>
    <property type="match status" value="1"/>
</dbReference>
<feature type="domain" description="MAM" evidence="2">
    <location>
        <begin position="282"/>
        <end position="508"/>
    </location>
</feature>
<dbReference type="EMBL" id="BNJJ01000024">
    <property type="protein sequence ID" value="GHO88442.1"/>
    <property type="molecule type" value="Genomic_DNA"/>
</dbReference>
<dbReference type="Proteomes" id="UP000635565">
    <property type="component" value="Unassembled WGS sequence"/>
</dbReference>
<feature type="compositionally biased region" description="Pro residues" evidence="1">
    <location>
        <begin position="320"/>
        <end position="354"/>
    </location>
</feature>
<evidence type="ECO:0000259" key="2">
    <source>
        <dbReference type="PROSITE" id="PS50060"/>
    </source>
</evidence>
<dbReference type="InterPro" id="IPR000998">
    <property type="entry name" value="MAM_dom"/>
</dbReference>
<dbReference type="RefSeq" id="WP_201366027.1">
    <property type="nucleotide sequence ID" value="NZ_BNJJ01000024.1"/>
</dbReference>
<dbReference type="SUPFAM" id="SSF49899">
    <property type="entry name" value="Concanavalin A-like lectins/glucanases"/>
    <property type="match status" value="1"/>
</dbReference>
<keyword evidence="4" id="KW-1185">Reference proteome</keyword>
<dbReference type="InterPro" id="IPR013320">
    <property type="entry name" value="ConA-like_dom_sf"/>
</dbReference>
<dbReference type="InterPro" id="IPR029062">
    <property type="entry name" value="Class_I_gatase-like"/>
</dbReference>
<dbReference type="PROSITE" id="PS50060">
    <property type="entry name" value="MAM_2"/>
    <property type="match status" value="1"/>
</dbReference>
<comment type="caution">
    <text evidence="3">The sequence shown here is derived from an EMBL/GenBank/DDBJ whole genome shotgun (WGS) entry which is preliminary data.</text>
</comment>
<protein>
    <recommendedName>
        <fullName evidence="2">MAM domain-containing protein</fullName>
    </recommendedName>
</protein>
<evidence type="ECO:0000313" key="4">
    <source>
        <dbReference type="Proteomes" id="UP000635565"/>
    </source>
</evidence>
<reference evidence="3 4" key="1">
    <citation type="journal article" date="2021" name="Int. J. Syst. Evol. Microbiol.">
        <title>Reticulibacter mediterranei gen. nov., sp. nov., within the new family Reticulibacteraceae fam. nov., and Ktedonospora formicarum gen. nov., sp. nov., Ktedonobacter robiniae sp. nov., Dictyobacter formicarum sp. nov. and Dictyobacter arantiisoli sp. nov., belonging to the class Ktedonobacteria.</title>
        <authorList>
            <person name="Yabe S."/>
            <person name="Zheng Y."/>
            <person name="Wang C.M."/>
            <person name="Sakai Y."/>
            <person name="Abe K."/>
            <person name="Yokota A."/>
            <person name="Donadio S."/>
            <person name="Cavaletti L."/>
            <person name="Monciardini P."/>
        </authorList>
    </citation>
    <scope>NUCLEOTIDE SEQUENCE [LARGE SCALE GENOMIC DNA]</scope>
    <source>
        <strain evidence="3 4">SOSP1-9</strain>
    </source>
</reference>